<reference evidence="1" key="1">
    <citation type="journal article" date="2021" name="New Phytol.">
        <title>Evolutionary innovations through gain and loss of genes in the ectomycorrhizal Boletales.</title>
        <authorList>
            <person name="Wu G."/>
            <person name="Miyauchi S."/>
            <person name="Morin E."/>
            <person name="Kuo A."/>
            <person name="Drula E."/>
            <person name="Varga T."/>
            <person name="Kohler A."/>
            <person name="Feng B."/>
            <person name="Cao Y."/>
            <person name="Lipzen A."/>
            <person name="Daum C."/>
            <person name="Hundley H."/>
            <person name="Pangilinan J."/>
            <person name="Johnson J."/>
            <person name="Barry K."/>
            <person name="LaButti K."/>
            <person name="Ng V."/>
            <person name="Ahrendt S."/>
            <person name="Min B."/>
            <person name="Choi I.G."/>
            <person name="Park H."/>
            <person name="Plett J.M."/>
            <person name="Magnuson J."/>
            <person name="Spatafora J.W."/>
            <person name="Nagy L.G."/>
            <person name="Henrissat B."/>
            <person name="Grigoriev I.V."/>
            <person name="Yang Z.L."/>
            <person name="Xu J."/>
            <person name="Martin F.M."/>
        </authorList>
    </citation>
    <scope>NUCLEOTIDE SEQUENCE</scope>
    <source>
        <strain evidence="1">KUC20120723A-06</strain>
    </source>
</reference>
<gene>
    <name evidence="1" type="ORF">BV22DRAFT_1005339</name>
</gene>
<dbReference type="EMBL" id="MU266356">
    <property type="protein sequence ID" value="KAH7928210.1"/>
    <property type="molecule type" value="Genomic_DNA"/>
</dbReference>
<comment type="caution">
    <text evidence="1">The sequence shown here is derived from an EMBL/GenBank/DDBJ whole genome shotgun (WGS) entry which is preliminary data.</text>
</comment>
<proteinExistence type="predicted"/>
<keyword evidence="2" id="KW-1185">Reference proteome</keyword>
<dbReference type="Proteomes" id="UP000790709">
    <property type="component" value="Unassembled WGS sequence"/>
</dbReference>
<protein>
    <submittedName>
        <fullName evidence="1">Uncharacterized protein</fullName>
    </submittedName>
</protein>
<name>A0ACB8BQL5_9AGAM</name>
<sequence>MGGEPQDIGPILTDEQADFINDLHMNNMPSSAIARVMGRMLARQESGVAGGDRRLSGISIGTAPPGYEYTDNSAESPPSVPSR</sequence>
<organism evidence="1 2">
    <name type="scientific">Leucogyrophana mollusca</name>
    <dbReference type="NCBI Taxonomy" id="85980"/>
    <lineage>
        <taxon>Eukaryota</taxon>
        <taxon>Fungi</taxon>
        <taxon>Dikarya</taxon>
        <taxon>Basidiomycota</taxon>
        <taxon>Agaricomycotina</taxon>
        <taxon>Agaricomycetes</taxon>
        <taxon>Agaricomycetidae</taxon>
        <taxon>Boletales</taxon>
        <taxon>Boletales incertae sedis</taxon>
        <taxon>Leucogyrophana</taxon>
    </lineage>
</organism>
<accession>A0ACB8BQL5</accession>
<evidence type="ECO:0000313" key="2">
    <source>
        <dbReference type="Proteomes" id="UP000790709"/>
    </source>
</evidence>
<evidence type="ECO:0000313" key="1">
    <source>
        <dbReference type="EMBL" id="KAH7928210.1"/>
    </source>
</evidence>